<accession>A0A0R3Q8J8</accession>
<organism evidence="3">
    <name type="scientific">Brugia timori</name>
    <dbReference type="NCBI Taxonomy" id="42155"/>
    <lineage>
        <taxon>Eukaryota</taxon>
        <taxon>Metazoa</taxon>
        <taxon>Ecdysozoa</taxon>
        <taxon>Nematoda</taxon>
        <taxon>Chromadorea</taxon>
        <taxon>Rhabditida</taxon>
        <taxon>Spirurina</taxon>
        <taxon>Spiruromorpha</taxon>
        <taxon>Filarioidea</taxon>
        <taxon>Onchocercidae</taxon>
        <taxon>Brugia</taxon>
    </lineage>
</organism>
<evidence type="ECO:0000313" key="2">
    <source>
        <dbReference type="Proteomes" id="UP000280834"/>
    </source>
</evidence>
<dbReference type="EMBL" id="UZAG01001521">
    <property type="protein sequence ID" value="VDO11507.1"/>
    <property type="molecule type" value="Genomic_DNA"/>
</dbReference>
<gene>
    <name evidence="1" type="ORF">BTMF_LOCUS1984</name>
</gene>
<reference evidence="3" key="1">
    <citation type="submission" date="2017-02" db="UniProtKB">
        <authorList>
            <consortium name="WormBaseParasite"/>
        </authorList>
    </citation>
    <scope>IDENTIFICATION</scope>
</reference>
<name>A0A0R3Q8J8_9BILA</name>
<sequence length="84" mass="9598">MKNLCEIAELGIWFQEWDIFLLNLTMHLEKAAVAIAAAFHDEKLFNAARYYEEREEEMESLVLLFLNSWRAVGAGGVMYGGVRG</sequence>
<keyword evidence="2" id="KW-1185">Reference proteome</keyword>
<protein>
    <submittedName>
        <fullName evidence="1 3">Uncharacterized protein</fullName>
    </submittedName>
</protein>
<evidence type="ECO:0000313" key="3">
    <source>
        <dbReference type="WBParaSite" id="BTMF_0000265601-mRNA-1"/>
    </source>
</evidence>
<dbReference type="Proteomes" id="UP000280834">
    <property type="component" value="Unassembled WGS sequence"/>
</dbReference>
<reference evidence="1 2" key="2">
    <citation type="submission" date="2018-11" db="EMBL/GenBank/DDBJ databases">
        <authorList>
            <consortium name="Pathogen Informatics"/>
        </authorList>
    </citation>
    <scope>NUCLEOTIDE SEQUENCE [LARGE SCALE GENOMIC DNA]</scope>
</reference>
<evidence type="ECO:0000313" key="1">
    <source>
        <dbReference type="EMBL" id="VDO11507.1"/>
    </source>
</evidence>
<dbReference type="WBParaSite" id="BTMF_0000265601-mRNA-1">
    <property type="protein sequence ID" value="BTMF_0000265601-mRNA-1"/>
    <property type="gene ID" value="BTMF_0000265601"/>
</dbReference>
<proteinExistence type="predicted"/>
<dbReference type="AlphaFoldDB" id="A0A0R3Q8J8"/>